<organism evidence="3 4">
    <name type="scientific">Salegentibacter maritimus</name>
    <dbReference type="NCBI Taxonomy" id="2794347"/>
    <lineage>
        <taxon>Bacteria</taxon>
        <taxon>Pseudomonadati</taxon>
        <taxon>Bacteroidota</taxon>
        <taxon>Flavobacteriia</taxon>
        <taxon>Flavobacteriales</taxon>
        <taxon>Flavobacteriaceae</taxon>
        <taxon>Salegentibacter</taxon>
    </lineage>
</organism>
<sequence length="401" mass="46692">MKNITFLISFLFIGLSAKASESIIHRAYNDAFIFIENGVEFAVYPNGEFDFYYNPDFRSSSVINISTPNINISYNSGYNYDAYVQYDDYGAVIQIESVPIYYDYYGRIIRAGNVFIDYNRRGHIARVGGLYIHYNRFNRITNYTGFINHYNSSYVYRPWHRYYSRPRSSVSIVFGKPYRAYYQPNRVTYVQHVSYYNNYYTKNVHQNFYRPNQKRVSYNKGRRTSGKRDLRKIRNKEAEFASRGNTRRSNIKAQRSNVAKSRENITRSKRNTSIRARENNVRSYRGTANRTAVKNNRTRSKTEARKVGRESRNTAINRRSNSRKVNASGRSSRTVKSTPTRRSSSATKASSARESRTTTRRASNRNSNTRAVKSSNNKRSSARTSNSSSRGRSSARNVDRR</sequence>
<feature type="signal peptide" evidence="2">
    <location>
        <begin position="1"/>
        <end position="19"/>
    </location>
</feature>
<keyword evidence="4" id="KW-1185">Reference proteome</keyword>
<comment type="caution">
    <text evidence="3">The sequence shown here is derived from an EMBL/GenBank/DDBJ whole genome shotgun (WGS) entry which is preliminary data.</text>
</comment>
<evidence type="ECO:0008006" key="5">
    <source>
        <dbReference type="Google" id="ProtNLM"/>
    </source>
</evidence>
<feature type="compositionally biased region" description="Low complexity" evidence="1">
    <location>
        <begin position="364"/>
        <end position="401"/>
    </location>
</feature>
<name>A0ABS0TEE9_9FLAO</name>
<proteinExistence type="predicted"/>
<keyword evidence="2" id="KW-0732">Signal</keyword>
<evidence type="ECO:0000256" key="2">
    <source>
        <dbReference type="SAM" id="SignalP"/>
    </source>
</evidence>
<dbReference type="EMBL" id="JAEHNY010000002">
    <property type="protein sequence ID" value="MBI6119052.1"/>
    <property type="molecule type" value="Genomic_DNA"/>
</dbReference>
<feature type="region of interest" description="Disordered" evidence="1">
    <location>
        <begin position="292"/>
        <end position="401"/>
    </location>
</feature>
<gene>
    <name evidence="3" type="ORF">I6U50_03345</name>
</gene>
<feature type="compositionally biased region" description="Low complexity" evidence="1">
    <location>
        <begin position="337"/>
        <end position="350"/>
    </location>
</feature>
<evidence type="ECO:0000313" key="4">
    <source>
        <dbReference type="Proteomes" id="UP000635665"/>
    </source>
</evidence>
<dbReference type="RefSeq" id="WP_198637837.1">
    <property type="nucleotide sequence ID" value="NZ_JAEHNY010000002.1"/>
</dbReference>
<dbReference type="Proteomes" id="UP000635665">
    <property type="component" value="Unassembled WGS sequence"/>
</dbReference>
<feature type="region of interest" description="Disordered" evidence="1">
    <location>
        <begin position="240"/>
        <end position="274"/>
    </location>
</feature>
<feature type="chain" id="PRO_5046384460" description="Sperm nuclear basic protein PL-I" evidence="2">
    <location>
        <begin position="20"/>
        <end position="401"/>
    </location>
</feature>
<feature type="compositionally biased region" description="Basic and acidic residues" evidence="1">
    <location>
        <begin position="300"/>
        <end position="312"/>
    </location>
</feature>
<evidence type="ECO:0000313" key="3">
    <source>
        <dbReference type="EMBL" id="MBI6119052.1"/>
    </source>
</evidence>
<accession>A0ABS0TEE9</accession>
<evidence type="ECO:0000256" key="1">
    <source>
        <dbReference type="SAM" id="MobiDB-lite"/>
    </source>
</evidence>
<protein>
    <recommendedName>
        <fullName evidence="5">Sperm nuclear basic protein PL-I</fullName>
    </recommendedName>
</protein>
<reference evidence="3 4" key="1">
    <citation type="submission" date="2020-12" db="EMBL/GenBank/DDBJ databases">
        <title>Salegentibacter orientalis sp. nov., isolated from costal sediment.</title>
        <authorList>
            <person name="Lian F.-B."/>
        </authorList>
    </citation>
    <scope>NUCLEOTIDE SEQUENCE [LARGE SCALE GENOMIC DNA]</scope>
    <source>
        <strain evidence="3 4">F60176</strain>
    </source>
</reference>
<feature type="compositionally biased region" description="Polar residues" evidence="1">
    <location>
        <begin position="313"/>
        <end position="336"/>
    </location>
</feature>